<evidence type="ECO:0000256" key="11">
    <source>
        <dbReference type="SAM" id="MobiDB-lite"/>
    </source>
</evidence>
<protein>
    <recommendedName>
        <fullName evidence="8">DNA gyrase subunit A</fullName>
        <ecNumber evidence="8">5.6.2.2</ecNumber>
    </recommendedName>
</protein>
<keyword evidence="3 8" id="KW-0547">Nucleotide-binding</keyword>
<dbReference type="NCBIfam" id="TIGR01063">
    <property type="entry name" value="gyrA"/>
    <property type="match status" value="1"/>
</dbReference>
<dbReference type="Gene3D" id="1.10.268.10">
    <property type="entry name" value="Topoisomerase, domain 3"/>
    <property type="match status" value="1"/>
</dbReference>
<dbReference type="Gene3D" id="2.120.10.90">
    <property type="entry name" value="DNA gyrase/topoisomerase IV, subunit A, C-terminal"/>
    <property type="match status" value="1"/>
</dbReference>
<dbReference type="NCBIfam" id="NF004043">
    <property type="entry name" value="PRK05560.1"/>
    <property type="match status" value="1"/>
</dbReference>
<dbReference type="InterPro" id="IPR013757">
    <property type="entry name" value="Topo_IIA_A_a_sf"/>
</dbReference>
<feature type="active site" description="O-(5'-phospho-DNA)-tyrosine intermediate" evidence="8 9">
    <location>
        <position position="131"/>
    </location>
</feature>
<dbReference type="SUPFAM" id="SSF56719">
    <property type="entry name" value="Type II DNA topoisomerase"/>
    <property type="match status" value="1"/>
</dbReference>
<evidence type="ECO:0000313" key="13">
    <source>
        <dbReference type="EMBL" id="GAA4169386.1"/>
    </source>
</evidence>
<keyword evidence="14" id="KW-1185">Reference proteome</keyword>
<dbReference type="EMBL" id="BAABBW010000001">
    <property type="protein sequence ID" value="GAA4169386.1"/>
    <property type="molecule type" value="Genomic_DNA"/>
</dbReference>
<dbReference type="EC" id="5.6.2.2" evidence="8"/>
<dbReference type="InterPro" id="IPR002205">
    <property type="entry name" value="Topo_IIA_dom_A"/>
</dbReference>
<dbReference type="Proteomes" id="UP001501079">
    <property type="component" value="Unassembled WGS sequence"/>
</dbReference>
<dbReference type="SMART" id="SM00434">
    <property type="entry name" value="TOP4c"/>
    <property type="match status" value="1"/>
</dbReference>
<dbReference type="RefSeq" id="WP_344751770.1">
    <property type="nucleotide sequence ID" value="NZ_BAABBW010000001.1"/>
</dbReference>
<comment type="subcellular location">
    <subcellularLocation>
        <location evidence="8">Cytoplasm</location>
    </subcellularLocation>
</comment>
<dbReference type="PROSITE" id="PS52040">
    <property type="entry name" value="TOPO_IIA"/>
    <property type="match status" value="1"/>
</dbReference>
<evidence type="ECO:0000313" key="14">
    <source>
        <dbReference type="Proteomes" id="UP001501079"/>
    </source>
</evidence>
<evidence type="ECO:0000256" key="2">
    <source>
        <dbReference type="ARBA" id="ARBA00008263"/>
    </source>
</evidence>
<evidence type="ECO:0000256" key="3">
    <source>
        <dbReference type="ARBA" id="ARBA00022741"/>
    </source>
</evidence>
<accession>A0ABP7ZT70</accession>
<dbReference type="NCBIfam" id="NF004044">
    <property type="entry name" value="PRK05561.1"/>
    <property type="match status" value="1"/>
</dbReference>
<evidence type="ECO:0000256" key="7">
    <source>
        <dbReference type="ARBA" id="ARBA00023235"/>
    </source>
</evidence>
<sequence length="863" mass="95106">MSDETPGTDETNIHGKIDQVDLQLEMQRSYLDYAMAVIVGRALPEVRDGLKPVHRRVIYAMYDGGYRPDRPFSKCARVVGDVMGQYHPHGDSAIYDTLVRLVQPWALRYPLALGQGNFGSPGNDGAAAPRYTETKMAPLALEMVRDIDQDTVDFQPNYDGSTQEPMVLPARFPNLLVNGSVGIAVGMATNIPPHNLREVADAALWALAHPEATREELLEAAMQRIKGPDFPTGAQILGTKGIHDAYRTGRGSITMRAVVNVEEINGRTALVVTELPYQVNPDNLAIKIAELVKDGKLAGIADINDETSGRTGQRLVITLKRDAVAKVVLNNLYKHTQLQENFGANMLAIVDDVPRTLSLDGFLTAWIDHQIEVIVRRTQFRLRQAEEKAHIQRGLVKALDALDEVIALIRRSPDVDEARTGLIRLLDIDELQANAILAMQLRRLAALERQKIIDDLEALEREIAEYKEIIASPERQRSIVSDELTEIVDKFGDERRTDILLGYDGDMSIEDLIPEEEMVITVTRGGYIKRTRSDNYRSQHRGGKGVRGAQLRGEDIVDHFFVTTTHHWLLFFTNLGRVYRAKAYEVPEGGRDAKGQHVANLLAMQPDEQIAAILDIRDYQVATHLVLATRDGLVKKTPLEEYDTNRTGGIIAIKLREGDELISALLVENTDDVLLVSRKGMSLRFTATDDALRPMGRSTSGVKGMSFRDGDSLLAASVVSDSGFVFAVTEGGYAKRTSVDQYRLQGRGGLGIKVAKLVEDRGDLAGALIVDEDDEVLVVLQSGKVVRTAVSEVPAKGRDTMGVVFARFADDDRIIALARNVERKLAGDDVVSEASEGTEEAVLTETTEPVETGPAEGEPTDEQ</sequence>
<dbReference type="PANTHER" id="PTHR43493:SF5">
    <property type="entry name" value="DNA GYRASE SUBUNIT A, CHLOROPLASTIC_MITOCHONDRIAL"/>
    <property type="match status" value="1"/>
</dbReference>
<evidence type="ECO:0000256" key="8">
    <source>
        <dbReference type="HAMAP-Rule" id="MF_01897"/>
    </source>
</evidence>
<dbReference type="HAMAP" id="MF_01897">
    <property type="entry name" value="GyrA"/>
    <property type="match status" value="1"/>
</dbReference>
<comment type="similarity">
    <text evidence="2 8">Belongs to the type II topoisomerase GyrA/ParC subunit family.</text>
</comment>
<keyword evidence="5 8" id="KW-0799">Topoisomerase</keyword>
<comment type="caution">
    <text evidence="13">The sequence shown here is derived from an EMBL/GenBank/DDBJ whole genome shotgun (WGS) entry which is preliminary data.</text>
</comment>
<feature type="domain" description="Topo IIA-type catalytic" evidence="12">
    <location>
        <begin position="43"/>
        <end position="512"/>
    </location>
</feature>
<comment type="function">
    <text evidence="8">A type II topoisomerase that negatively supercoils closed circular double-stranded (ds) DNA in an ATP-dependent manner to modulate DNA topology and maintain chromosomes in an underwound state. Negative supercoiling favors strand separation, and DNA replication, transcription, recombination and repair, all of which involve strand separation. Also able to catalyze the interconversion of other topological isomers of dsDNA rings, including catenanes and knotted rings. Type II topoisomerases break and join 2 DNA strands simultaneously in an ATP-dependent manner.</text>
</comment>
<dbReference type="InterPro" id="IPR035516">
    <property type="entry name" value="Gyrase/topoIV_suA_C"/>
</dbReference>
<keyword evidence="4 8" id="KW-0067">ATP-binding</keyword>
<dbReference type="InterPro" id="IPR006691">
    <property type="entry name" value="GyrA/parC_rep"/>
</dbReference>
<evidence type="ECO:0000259" key="12">
    <source>
        <dbReference type="PROSITE" id="PS52040"/>
    </source>
</evidence>
<dbReference type="Pfam" id="PF00521">
    <property type="entry name" value="DNA_topoisoIV"/>
    <property type="match status" value="1"/>
</dbReference>
<dbReference type="Gene3D" id="3.30.1360.40">
    <property type="match status" value="1"/>
</dbReference>
<dbReference type="Gene3D" id="3.90.199.10">
    <property type="entry name" value="Topoisomerase II, domain 5"/>
    <property type="match status" value="1"/>
</dbReference>
<feature type="short sequence motif" description="GyrA-box" evidence="8">
    <location>
        <begin position="539"/>
        <end position="545"/>
    </location>
</feature>
<comment type="subunit">
    <text evidence="8">Heterotetramer, composed of two GyrA and two GyrB chains. In the heterotetramer, GyrA contains the active site tyrosine that forms a transient covalent intermediate with DNA, while GyrB binds cofactors and catalyzes ATP hydrolysis.</text>
</comment>
<gene>
    <name evidence="8 13" type="primary">gyrA</name>
    <name evidence="13" type="ORF">GCM10022287_05820</name>
</gene>
<evidence type="ECO:0000256" key="9">
    <source>
        <dbReference type="PROSITE-ProRule" id="PRU01384"/>
    </source>
</evidence>
<proteinExistence type="inferred from homology"/>
<keyword evidence="8" id="KW-0963">Cytoplasm</keyword>
<dbReference type="PANTHER" id="PTHR43493">
    <property type="entry name" value="DNA GYRASE/TOPOISOMERASE SUBUNIT A"/>
    <property type="match status" value="1"/>
</dbReference>
<dbReference type="SUPFAM" id="SSF101904">
    <property type="entry name" value="GyrA/ParC C-terminal domain-like"/>
    <property type="match status" value="1"/>
</dbReference>
<feature type="region of interest" description="Disordered" evidence="11">
    <location>
        <begin position="828"/>
        <end position="863"/>
    </location>
</feature>
<keyword evidence="10" id="KW-0175">Coiled coil</keyword>
<name>A0ABP7ZT70_9MICO</name>
<reference evidence="14" key="1">
    <citation type="journal article" date="2019" name="Int. J. Syst. Evol. Microbiol.">
        <title>The Global Catalogue of Microorganisms (GCM) 10K type strain sequencing project: providing services to taxonomists for standard genome sequencing and annotation.</title>
        <authorList>
            <consortium name="The Broad Institute Genomics Platform"/>
            <consortium name="The Broad Institute Genome Sequencing Center for Infectious Disease"/>
            <person name="Wu L."/>
            <person name="Ma J."/>
        </authorList>
    </citation>
    <scope>NUCLEOTIDE SEQUENCE [LARGE SCALE GENOMIC DNA]</scope>
    <source>
        <strain evidence="14">JCM 17591</strain>
    </source>
</reference>
<evidence type="ECO:0000256" key="4">
    <source>
        <dbReference type="ARBA" id="ARBA00022840"/>
    </source>
</evidence>
<keyword evidence="7 8" id="KW-0413">Isomerase</keyword>
<dbReference type="Pfam" id="PF03989">
    <property type="entry name" value="DNA_gyraseA_C"/>
    <property type="match status" value="6"/>
</dbReference>
<dbReference type="InterPro" id="IPR013760">
    <property type="entry name" value="Topo_IIA-like_dom_sf"/>
</dbReference>
<comment type="miscellaneous">
    <text evidence="8">Few gyrases are as efficient as E.coli at forming negative supercoils. Not all organisms have 2 type II topoisomerases; in organisms with a single type II topoisomerase this enzyme also has to decatenate newly replicated chromosomes.</text>
</comment>
<dbReference type="InterPro" id="IPR050220">
    <property type="entry name" value="Type_II_DNA_Topoisomerases"/>
</dbReference>
<feature type="coiled-coil region" evidence="10">
    <location>
        <begin position="442"/>
        <end position="476"/>
    </location>
</feature>
<dbReference type="InterPro" id="IPR013758">
    <property type="entry name" value="Topo_IIA_A/C_ab"/>
</dbReference>
<comment type="catalytic activity">
    <reaction evidence="1 8 9">
        <text>ATP-dependent breakage, passage and rejoining of double-stranded DNA.</text>
        <dbReference type="EC" id="5.6.2.2"/>
    </reaction>
</comment>
<evidence type="ECO:0000256" key="10">
    <source>
        <dbReference type="SAM" id="Coils"/>
    </source>
</evidence>
<keyword evidence="6 8" id="KW-0238">DNA-binding</keyword>
<organism evidence="13 14">
    <name type="scientific">Gryllotalpicola koreensis</name>
    <dbReference type="NCBI Taxonomy" id="993086"/>
    <lineage>
        <taxon>Bacteria</taxon>
        <taxon>Bacillati</taxon>
        <taxon>Actinomycetota</taxon>
        <taxon>Actinomycetes</taxon>
        <taxon>Micrococcales</taxon>
        <taxon>Microbacteriaceae</taxon>
        <taxon>Gryllotalpicola</taxon>
    </lineage>
</organism>
<dbReference type="CDD" id="cd00187">
    <property type="entry name" value="TOP4c"/>
    <property type="match status" value="1"/>
</dbReference>
<evidence type="ECO:0000256" key="6">
    <source>
        <dbReference type="ARBA" id="ARBA00023125"/>
    </source>
</evidence>
<evidence type="ECO:0000256" key="5">
    <source>
        <dbReference type="ARBA" id="ARBA00023029"/>
    </source>
</evidence>
<dbReference type="InterPro" id="IPR005743">
    <property type="entry name" value="GyrA"/>
</dbReference>
<evidence type="ECO:0000256" key="1">
    <source>
        <dbReference type="ARBA" id="ARBA00000185"/>
    </source>
</evidence>